<dbReference type="OrthoDB" id="2350783at2759"/>
<dbReference type="InterPro" id="IPR008136">
    <property type="entry name" value="CinA_C"/>
</dbReference>
<proteinExistence type="predicted"/>
<dbReference type="Pfam" id="PF02464">
    <property type="entry name" value="CinA"/>
    <property type="match status" value="1"/>
</dbReference>
<gene>
    <name evidence="2" type="ORF">NADFUDRAFT_84126</name>
</gene>
<reference evidence="2 3" key="1">
    <citation type="journal article" date="2016" name="Proc. Natl. Acad. Sci. U.S.A.">
        <title>Comparative genomics of biotechnologically important yeasts.</title>
        <authorList>
            <person name="Riley R."/>
            <person name="Haridas S."/>
            <person name="Wolfe K.H."/>
            <person name="Lopes M.R."/>
            <person name="Hittinger C.T."/>
            <person name="Goeker M."/>
            <person name="Salamov A.A."/>
            <person name="Wisecaver J.H."/>
            <person name="Long T.M."/>
            <person name="Calvey C.H."/>
            <person name="Aerts A.L."/>
            <person name="Barry K.W."/>
            <person name="Choi C."/>
            <person name="Clum A."/>
            <person name="Coughlan A.Y."/>
            <person name="Deshpande S."/>
            <person name="Douglass A.P."/>
            <person name="Hanson S.J."/>
            <person name="Klenk H.-P."/>
            <person name="LaButti K.M."/>
            <person name="Lapidus A."/>
            <person name="Lindquist E.A."/>
            <person name="Lipzen A.M."/>
            <person name="Meier-Kolthoff J.P."/>
            <person name="Ohm R.A."/>
            <person name="Otillar R.P."/>
            <person name="Pangilinan J.L."/>
            <person name="Peng Y."/>
            <person name="Rokas A."/>
            <person name="Rosa C.A."/>
            <person name="Scheuner C."/>
            <person name="Sibirny A.A."/>
            <person name="Slot J.C."/>
            <person name="Stielow J.B."/>
            <person name="Sun H."/>
            <person name="Kurtzman C.P."/>
            <person name="Blackwell M."/>
            <person name="Grigoriev I.V."/>
            <person name="Jeffries T.W."/>
        </authorList>
    </citation>
    <scope>NUCLEOTIDE SEQUENCE [LARGE SCALE GENOMIC DNA]</scope>
    <source>
        <strain evidence="2 3">DSM 6958</strain>
    </source>
</reference>
<dbReference type="InterPro" id="IPR036653">
    <property type="entry name" value="CinA-like_C"/>
</dbReference>
<evidence type="ECO:0000259" key="1">
    <source>
        <dbReference type="Pfam" id="PF02464"/>
    </source>
</evidence>
<organism evidence="2 3">
    <name type="scientific">Nadsonia fulvescens var. elongata DSM 6958</name>
    <dbReference type="NCBI Taxonomy" id="857566"/>
    <lineage>
        <taxon>Eukaryota</taxon>
        <taxon>Fungi</taxon>
        <taxon>Dikarya</taxon>
        <taxon>Ascomycota</taxon>
        <taxon>Saccharomycotina</taxon>
        <taxon>Dipodascomycetes</taxon>
        <taxon>Dipodascales</taxon>
        <taxon>Dipodascales incertae sedis</taxon>
        <taxon>Nadsonia</taxon>
    </lineage>
</organism>
<accession>A0A1E3PFE8</accession>
<feature type="domain" description="CinA C-terminal" evidence="1">
    <location>
        <begin position="14"/>
        <end position="175"/>
    </location>
</feature>
<dbReference type="Proteomes" id="UP000095009">
    <property type="component" value="Unassembled WGS sequence"/>
</dbReference>
<evidence type="ECO:0000313" key="2">
    <source>
        <dbReference type="EMBL" id="ODQ64125.1"/>
    </source>
</evidence>
<protein>
    <recommendedName>
        <fullName evidence="1">CinA C-terminal domain-containing protein</fullName>
    </recommendedName>
</protein>
<dbReference type="SUPFAM" id="SSF142433">
    <property type="entry name" value="CinA-like"/>
    <property type="match status" value="1"/>
</dbReference>
<dbReference type="EMBL" id="KV454413">
    <property type="protein sequence ID" value="ODQ64125.1"/>
    <property type="molecule type" value="Genomic_DNA"/>
</dbReference>
<dbReference type="Gene3D" id="3.90.950.20">
    <property type="entry name" value="CinA-like"/>
    <property type="match status" value="1"/>
</dbReference>
<dbReference type="STRING" id="857566.A0A1E3PFE8"/>
<dbReference type="AlphaFoldDB" id="A0A1E3PFE8"/>
<sequence>MPNPTFPPEEVSAVIAQIATILRERNQTISVSEAACGGLISSYLVAVPGASSYYQGGTLVYSLKSRLKLSGWSEEDINNYTGPSEDVALRLARNLQIELGSTYALSETGWAGPTGGPTTGQDGQDHAYSSPGTVFFGIAGPKSELSVCKHTGHSDRADNMAQFALLGLTTLLEYLQNN</sequence>
<evidence type="ECO:0000313" key="3">
    <source>
        <dbReference type="Proteomes" id="UP000095009"/>
    </source>
</evidence>
<keyword evidence="3" id="KW-1185">Reference proteome</keyword>
<name>A0A1E3PFE8_9ASCO</name>